<dbReference type="RefSeq" id="YP_010719808.1">
    <property type="nucleotide sequence ID" value="NC_072502.1"/>
</dbReference>
<accession>A0AAE9VDE7</accession>
<protein>
    <submittedName>
        <fullName evidence="1">Uncharacterized protein</fullName>
    </submittedName>
</protein>
<evidence type="ECO:0000313" key="1">
    <source>
        <dbReference type="EMBL" id="WAX22389.1"/>
    </source>
</evidence>
<proteinExistence type="predicted"/>
<sequence length="44" mass="5260">MKHLTVKEQAAWLSRVQDLAARAWEEAHANRVAYSFISRRYWGR</sequence>
<reference evidence="1" key="1">
    <citation type="submission" date="2022-11" db="EMBL/GenBank/DDBJ databases">
        <authorList>
            <person name="Jaryenneh J.D."/>
            <person name="Schoeniger J.S."/>
            <person name="Mageeney C.M."/>
        </authorList>
    </citation>
    <scope>NUCLEOTIDE SEQUENCE</scope>
</reference>
<name>A0AAE9VDE7_9CAUD</name>
<dbReference type="KEGG" id="vg:79412948"/>
<keyword evidence="2" id="KW-1185">Reference proteome</keyword>
<dbReference type="GeneID" id="79412948"/>
<dbReference type="EMBL" id="OP882271">
    <property type="protein sequence ID" value="WAX22389.1"/>
    <property type="molecule type" value="Genomic_DNA"/>
</dbReference>
<evidence type="ECO:0000313" key="2">
    <source>
        <dbReference type="Proteomes" id="UP001211688"/>
    </source>
</evidence>
<organism evidence="1 2">
    <name type="scientific">Pseudomonas phage MiCath</name>
    <dbReference type="NCBI Taxonomy" id="3003729"/>
    <lineage>
        <taxon>Viruses</taxon>
        <taxon>Duplodnaviria</taxon>
        <taxon>Heunggongvirae</taxon>
        <taxon>Uroviricota</taxon>
        <taxon>Caudoviricetes</taxon>
        <taxon>Queuovirinae</taxon>
        <taxon>Micathvirus</taxon>
        <taxon>Micathvirus micath</taxon>
    </lineage>
</organism>
<dbReference type="Proteomes" id="UP001211688">
    <property type="component" value="Segment"/>
</dbReference>